<keyword evidence="3" id="KW-1185">Reference proteome</keyword>
<gene>
    <name evidence="2" type="ORF">ILEXP_LOCUS3401</name>
</gene>
<dbReference type="Proteomes" id="UP001642360">
    <property type="component" value="Unassembled WGS sequence"/>
</dbReference>
<dbReference type="EMBL" id="CAUOFW020000753">
    <property type="protein sequence ID" value="CAK9136427.1"/>
    <property type="molecule type" value="Genomic_DNA"/>
</dbReference>
<dbReference type="AlphaFoldDB" id="A0ABC8QXU8"/>
<organism evidence="2 3">
    <name type="scientific">Ilex paraguariensis</name>
    <name type="common">yerba mate</name>
    <dbReference type="NCBI Taxonomy" id="185542"/>
    <lineage>
        <taxon>Eukaryota</taxon>
        <taxon>Viridiplantae</taxon>
        <taxon>Streptophyta</taxon>
        <taxon>Embryophyta</taxon>
        <taxon>Tracheophyta</taxon>
        <taxon>Spermatophyta</taxon>
        <taxon>Magnoliopsida</taxon>
        <taxon>eudicotyledons</taxon>
        <taxon>Gunneridae</taxon>
        <taxon>Pentapetalae</taxon>
        <taxon>asterids</taxon>
        <taxon>campanulids</taxon>
        <taxon>Aquifoliales</taxon>
        <taxon>Aquifoliaceae</taxon>
        <taxon>Ilex</taxon>
    </lineage>
</organism>
<sequence length="171" mass="18976">MTTSTIHHGSHHGASKDIVETHAPLISFCSQLLQKTSDSSACHPAPSLELLKPHQDLVYASLSEIESVFVFLPVTTAWMGQKAANLARKACHDKTSSESLEWNDEPTEEQGGTESLPVVIDDTCANQEKKEENSVVGIEENEWDKLLRVRSGITKFNCCTKPCRSWQLMHT</sequence>
<feature type="region of interest" description="Disordered" evidence="1">
    <location>
        <begin position="95"/>
        <end position="116"/>
    </location>
</feature>
<accession>A0ABC8QXU8</accession>
<proteinExistence type="predicted"/>
<protein>
    <submittedName>
        <fullName evidence="2">Uncharacterized protein</fullName>
    </submittedName>
</protein>
<name>A0ABC8QXU8_9AQUA</name>
<evidence type="ECO:0000313" key="3">
    <source>
        <dbReference type="Proteomes" id="UP001642360"/>
    </source>
</evidence>
<evidence type="ECO:0000256" key="1">
    <source>
        <dbReference type="SAM" id="MobiDB-lite"/>
    </source>
</evidence>
<comment type="caution">
    <text evidence="2">The sequence shown here is derived from an EMBL/GenBank/DDBJ whole genome shotgun (WGS) entry which is preliminary data.</text>
</comment>
<reference evidence="2 3" key="1">
    <citation type="submission" date="2024-02" db="EMBL/GenBank/DDBJ databases">
        <authorList>
            <person name="Vignale AGUSTIN F."/>
            <person name="Sosa J E."/>
            <person name="Modenutti C."/>
        </authorList>
    </citation>
    <scope>NUCLEOTIDE SEQUENCE [LARGE SCALE GENOMIC DNA]</scope>
</reference>
<evidence type="ECO:0000313" key="2">
    <source>
        <dbReference type="EMBL" id="CAK9136427.1"/>
    </source>
</evidence>